<comment type="caution">
    <text evidence="2">The sequence shown here is derived from an EMBL/GenBank/DDBJ whole genome shotgun (WGS) entry which is preliminary data.</text>
</comment>
<evidence type="ECO:0000313" key="3">
    <source>
        <dbReference type="Proteomes" id="UP000487117"/>
    </source>
</evidence>
<accession>A0A7V8FIK8</accession>
<reference evidence="3" key="1">
    <citation type="journal article" date="2020" name="MBio">
        <title>Horizontal gene transfer to a defensive symbiont with a reduced genome amongst a multipartite beetle microbiome.</title>
        <authorList>
            <person name="Waterworth S.C."/>
            <person name="Florez L.V."/>
            <person name="Rees E.R."/>
            <person name="Hertweck C."/>
            <person name="Kaltenpoth M."/>
            <person name="Kwan J.C."/>
        </authorList>
    </citation>
    <scope>NUCLEOTIDE SEQUENCE [LARGE SCALE GENOMIC DNA]</scope>
</reference>
<evidence type="ECO:0000313" key="2">
    <source>
        <dbReference type="EMBL" id="KAF1016372.1"/>
    </source>
</evidence>
<evidence type="ECO:0008006" key="4">
    <source>
        <dbReference type="Google" id="ProtNLM"/>
    </source>
</evidence>
<organism evidence="2 3">
    <name type="scientific">Stenotrophomonas maltophilia</name>
    <name type="common">Pseudomonas maltophilia</name>
    <name type="synonym">Xanthomonas maltophilia</name>
    <dbReference type="NCBI Taxonomy" id="40324"/>
    <lineage>
        <taxon>Bacteria</taxon>
        <taxon>Pseudomonadati</taxon>
        <taxon>Pseudomonadota</taxon>
        <taxon>Gammaproteobacteria</taxon>
        <taxon>Lysobacterales</taxon>
        <taxon>Lysobacteraceae</taxon>
        <taxon>Stenotrophomonas</taxon>
        <taxon>Stenotrophomonas maltophilia group</taxon>
    </lineage>
</organism>
<feature type="region of interest" description="Disordered" evidence="1">
    <location>
        <begin position="1"/>
        <end position="20"/>
    </location>
</feature>
<dbReference type="AlphaFoldDB" id="A0A7V8FIK8"/>
<proteinExistence type="predicted"/>
<evidence type="ECO:0000256" key="1">
    <source>
        <dbReference type="SAM" id="MobiDB-lite"/>
    </source>
</evidence>
<sequence>MSVTSYDINRLKGANDPAFSGNVFGQNIPGGTVTPPGLGNSNMTVNVVDPNFKLPAVWKYTLGLDHQLPWQDLVFTAEYQHL</sequence>
<protein>
    <recommendedName>
        <fullName evidence="4">TonB-dependent receptor</fullName>
    </recommendedName>
</protein>
<gene>
    <name evidence="2" type="ORF">GAK31_01870</name>
</gene>
<name>A0A7V8FIK8_STEMA</name>
<dbReference type="EMBL" id="WNDS01000002">
    <property type="protein sequence ID" value="KAF1016372.1"/>
    <property type="molecule type" value="Genomic_DNA"/>
</dbReference>
<dbReference type="Proteomes" id="UP000487117">
    <property type="component" value="Unassembled WGS sequence"/>
</dbReference>